<dbReference type="GO" id="GO:0005524">
    <property type="term" value="F:ATP binding"/>
    <property type="evidence" value="ECO:0007669"/>
    <property type="project" value="UniProtKB-KW"/>
</dbReference>
<dbReference type="Pfam" id="PF05636">
    <property type="entry name" value="HIGH_NTase1"/>
    <property type="match status" value="1"/>
</dbReference>
<comment type="catalytic activity">
    <reaction evidence="2">
        <text>cytidine(34) in elongator tRNA(Met) + acetate + ATP = N(4)-acetylcytidine(34) in elongator tRNA(Met) + AMP + diphosphate</text>
        <dbReference type="Rhea" id="RHEA:58144"/>
        <dbReference type="Rhea" id="RHEA-COMP:10693"/>
        <dbReference type="Rhea" id="RHEA-COMP:10694"/>
        <dbReference type="ChEBI" id="CHEBI:30089"/>
        <dbReference type="ChEBI" id="CHEBI:30616"/>
        <dbReference type="ChEBI" id="CHEBI:33019"/>
        <dbReference type="ChEBI" id="CHEBI:74900"/>
        <dbReference type="ChEBI" id="CHEBI:82748"/>
        <dbReference type="ChEBI" id="CHEBI:456215"/>
    </reaction>
</comment>
<dbReference type="Proteomes" id="UP000824209">
    <property type="component" value="Unassembled WGS sequence"/>
</dbReference>
<accession>A0A9D2M4Q6</accession>
<dbReference type="InterPro" id="IPR014729">
    <property type="entry name" value="Rossmann-like_a/b/a_fold"/>
</dbReference>
<dbReference type="PANTHER" id="PTHR37825">
    <property type="entry name" value="TRNA(MET) CYTIDINE ACETATE LIGASE"/>
    <property type="match status" value="1"/>
</dbReference>
<keyword evidence="2" id="KW-0067">ATP-binding</keyword>
<keyword evidence="1 2" id="KW-0819">tRNA processing</keyword>
<comment type="caution">
    <text evidence="2">Lacks conserved residue(s) required for the propagation of feature annotation.</text>
</comment>
<evidence type="ECO:0000313" key="4">
    <source>
        <dbReference type="Proteomes" id="UP000824209"/>
    </source>
</evidence>
<sequence>MKIAGIIAEYHPFHNGHAWQLAEVRRRGFDAVVCVMSTGVVQRGECELIPYPVRVKAALCAGADLVLALPAPYAGKSAEGFAFAAVALLDALGCVDTLCFGTETADETALMRAARVLESPAFGGAMRAKLDSGMTAPQARAEAAAELLGYEADFLKQPNHILGVDYCRALLKNSSIKPLALVRVGAAHDSALQGRHEGVQYASASHLRRLWQQQGVQALAPYVPQESNCLYQQAQSNGLVRDDRAFSTALLSRLRAMTESDMAAVRLSGEGLSNRLYHAVQKASNAEDLLRRLQTKRYPTARLRRLMLDAALGYSDDLPVLPPYLHVLGASKAGFDVLKQAAPRLPMGTSLAALSRQNEKCLAVACAHAAAVDFSSLCRSRPQPCGLAYTQPLCKYPGDTLRDSKQE</sequence>
<keyword evidence="2" id="KW-0547">Nucleotide-binding</keyword>
<comment type="similarity">
    <text evidence="2">Belongs to the TmcAL family.</text>
</comment>
<evidence type="ECO:0000313" key="3">
    <source>
        <dbReference type="EMBL" id="HJB40840.1"/>
    </source>
</evidence>
<dbReference type="GO" id="GO:0016879">
    <property type="term" value="F:ligase activity, forming carbon-nitrogen bonds"/>
    <property type="evidence" value="ECO:0007669"/>
    <property type="project" value="UniProtKB-UniRule"/>
</dbReference>
<keyword evidence="2" id="KW-0694">RNA-binding</keyword>
<dbReference type="EMBL" id="DWYA01000096">
    <property type="protein sequence ID" value="HJB40840.1"/>
    <property type="molecule type" value="Genomic_DNA"/>
</dbReference>
<keyword evidence="2" id="KW-0436">Ligase</keyword>
<dbReference type="HAMAP" id="MF_01539">
    <property type="entry name" value="TmcAL"/>
    <property type="match status" value="1"/>
</dbReference>
<evidence type="ECO:0000256" key="1">
    <source>
        <dbReference type="ARBA" id="ARBA00022694"/>
    </source>
</evidence>
<evidence type="ECO:0000256" key="2">
    <source>
        <dbReference type="HAMAP-Rule" id="MF_01539"/>
    </source>
</evidence>
<comment type="subcellular location">
    <subcellularLocation>
        <location evidence="2">Cytoplasm</location>
    </subcellularLocation>
</comment>
<name>A0A9D2M4Q6_9FIRM</name>
<comment type="function">
    <text evidence="2">Catalyzes the formation of N(4)-acetylcytidine (ac(4)C) at the wobble position of elongator tRNA(Met), using acetate and ATP as substrates. First activates an acetate ion to form acetyladenylate (Ac-AMP) and then transfers the acetyl group to tRNA to form ac(4)C34.</text>
</comment>
<dbReference type="GO" id="GO:0005737">
    <property type="term" value="C:cytoplasm"/>
    <property type="evidence" value="ECO:0007669"/>
    <property type="project" value="UniProtKB-SubCell"/>
</dbReference>
<dbReference type="GO" id="GO:0006400">
    <property type="term" value="P:tRNA modification"/>
    <property type="evidence" value="ECO:0007669"/>
    <property type="project" value="UniProtKB-UniRule"/>
</dbReference>
<dbReference type="SUPFAM" id="SSF52374">
    <property type="entry name" value="Nucleotidylyl transferase"/>
    <property type="match status" value="1"/>
</dbReference>
<feature type="binding site" evidence="2">
    <location>
        <position position="183"/>
    </location>
    <ligand>
        <name>ATP</name>
        <dbReference type="ChEBI" id="CHEBI:30616"/>
    </ligand>
</feature>
<keyword evidence="2" id="KW-0963">Cytoplasm</keyword>
<dbReference type="EC" id="6.3.4.-" evidence="2"/>
<dbReference type="InterPro" id="IPR008513">
    <property type="entry name" value="tRNA(Met)_cyd_acetate_ligase"/>
</dbReference>
<feature type="binding site" evidence="2">
    <location>
        <begin position="7"/>
        <end position="20"/>
    </location>
    <ligand>
        <name>ATP</name>
        <dbReference type="ChEBI" id="CHEBI:30616"/>
    </ligand>
</feature>
<dbReference type="Gene3D" id="3.40.50.620">
    <property type="entry name" value="HUPs"/>
    <property type="match status" value="1"/>
</dbReference>
<gene>
    <name evidence="2" type="primary">tmcAL</name>
    <name evidence="3" type="ORF">H9943_10675</name>
</gene>
<dbReference type="GO" id="GO:0000049">
    <property type="term" value="F:tRNA binding"/>
    <property type="evidence" value="ECO:0007669"/>
    <property type="project" value="UniProtKB-KW"/>
</dbReference>
<feature type="binding site" evidence="2">
    <location>
        <position position="159"/>
    </location>
    <ligand>
        <name>ATP</name>
        <dbReference type="ChEBI" id="CHEBI:30616"/>
    </ligand>
</feature>
<organism evidence="3 4">
    <name type="scientific">Candidatus Ruthenibacterium avium</name>
    <dbReference type="NCBI Taxonomy" id="2838751"/>
    <lineage>
        <taxon>Bacteria</taxon>
        <taxon>Bacillati</taxon>
        <taxon>Bacillota</taxon>
        <taxon>Clostridia</taxon>
        <taxon>Eubacteriales</taxon>
        <taxon>Oscillospiraceae</taxon>
        <taxon>Ruthenibacterium</taxon>
    </lineage>
</organism>
<dbReference type="PANTHER" id="PTHR37825:SF1">
    <property type="entry name" value="TRNA(MET) CYTIDINE ACETATE LIGASE"/>
    <property type="match status" value="1"/>
</dbReference>
<reference evidence="3" key="2">
    <citation type="submission" date="2021-04" db="EMBL/GenBank/DDBJ databases">
        <authorList>
            <person name="Gilroy R."/>
        </authorList>
    </citation>
    <scope>NUCLEOTIDE SEQUENCE</scope>
    <source>
        <strain evidence="3">ChiBcec8-14828</strain>
    </source>
</reference>
<dbReference type="AlphaFoldDB" id="A0A9D2M4Q6"/>
<proteinExistence type="inferred from homology"/>
<comment type="caution">
    <text evidence="3">The sequence shown here is derived from an EMBL/GenBank/DDBJ whole genome shotgun (WGS) entry which is preliminary data.</text>
</comment>
<reference evidence="3" key="1">
    <citation type="journal article" date="2021" name="PeerJ">
        <title>Extensive microbial diversity within the chicken gut microbiome revealed by metagenomics and culture.</title>
        <authorList>
            <person name="Gilroy R."/>
            <person name="Ravi A."/>
            <person name="Getino M."/>
            <person name="Pursley I."/>
            <person name="Horton D.L."/>
            <person name="Alikhan N.F."/>
            <person name="Baker D."/>
            <person name="Gharbi K."/>
            <person name="Hall N."/>
            <person name="Watson M."/>
            <person name="Adriaenssens E.M."/>
            <person name="Foster-Nyarko E."/>
            <person name="Jarju S."/>
            <person name="Secka A."/>
            <person name="Antonio M."/>
            <person name="Oren A."/>
            <person name="Chaudhuri R.R."/>
            <person name="La Ragione R."/>
            <person name="Hildebrand F."/>
            <person name="Pallen M.J."/>
        </authorList>
    </citation>
    <scope>NUCLEOTIDE SEQUENCE</scope>
    <source>
        <strain evidence="3">ChiBcec8-14828</strain>
    </source>
</reference>
<protein>
    <recommendedName>
        <fullName evidence="2">tRNA(Met) cytidine acetate ligase</fullName>
        <ecNumber evidence="2">6.3.4.-</ecNumber>
    </recommendedName>
</protein>
<feature type="binding site" evidence="2">
    <location>
        <position position="101"/>
    </location>
    <ligand>
        <name>ATP</name>
        <dbReference type="ChEBI" id="CHEBI:30616"/>
    </ligand>
</feature>
<keyword evidence="2" id="KW-0820">tRNA-binding</keyword>